<gene>
    <name evidence="1" type="ORF">TorRG33x02_041930</name>
</gene>
<protein>
    <submittedName>
        <fullName evidence="1">Uncharacterized protein</fullName>
    </submittedName>
</protein>
<dbReference type="InParanoid" id="A0A2P5FQI8"/>
<name>A0A2P5FQI8_TREOI</name>
<sequence>MQDEICPKGRGEFPSLIPTAKGDLPYRKGGVWIEMINGNVTQPNGESVTLPKEICPVELNPHVKPSNHIQAHVSWIGVPTATRVQKSLIFLKALTTPPPLQQSAAIS</sequence>
<dbReference type="AlphaFoldDB" id="A0A2P5FQI8"/>
<keyword evidence="2" id="KW-1185">Reference proteome</keyword>
<dbReference type="EMBL" id="JXTC01000015">
    <property type="protein sequence ID" value="POO00066.1"/>
    <property type="molecule type" value="Genomic_DNA"/>
</dbReference>
<dbReference type="Proteomes" id="UP000237000">
    <property type="component" value="Unassembled WGS sequence"/>
</dbReference>
<evidence type="ECO:0000313" key="2">
    <source>
        <dbReference type="Proteomes" id="UP000237000"/>
    </source>
</evidence>
<proteinExistence type="predicted"/>
<evidence type="ECO:0000313" key="1">
    <source>
        <dbReference type="EMBL" id="POO00066.1"/>
    </source>
</evidence>
<reference evidence="2" key="1">
    <citation type="submission" date="2016-06" db="EMBL/GenBank/DDBJ databases">
        <title>Parallel loss of symbiosis genes in relatives of nitrogen-fixing non-legume Parasponia.</title>
        <authorList>
            <person name="Van Velzen R."/>
            <person name="Holmer R."/>
            <person name="Bu F."/>
            <person name="Rutten L."/>
            <person name="Van Zeijl A."/>
            <person name="Liu W."/>
            <person name="Santuari L."/>
            <person name="Cao Q."/>
            <person name="Sharma T."/>
            <person name="Shen D."/>
            <person name="Roswanjaya Y."/>
            <person name="Wardhani T."/>
            <person name="Kalhor M.S."/>
            <person name="Jansen J."/>
            <person name="Van den Hoogen J."/>
            <person name="Gungor B."/>
            <person name="Hartog M."/>
            <person name="Hontelez J."/>
            <person name="Verver J."/>
            <person name="Yang W.-C."/>
            <person name="Schijlen E."/>
            <person name="Repin R."/>
            <person name="Schilthuizen M."/>
            <person name="Schranz E."/>
            <person name="Heidstra R."/>
            <person name="Miyata K."/>
            <person name="Fedorova E."/>
            <person name="Kohlen W."/>
            <person name="Bisseling T."/>
            <person name="Smit S."/>
            <person name="Geurts R."/>
        </authorList>
    </citation>
    <scope>NUCLEOTIDE SEQUENCE [LARGE SCALE GENOMIC DNA]</scope>
    <source>
        <strain evidence="2">cv. RG33-2</strain>
    </source>
</reference>
<accession>A0A2P5FQI8</accession>
<comment type="caution">
    <text evidence="1">The sequence shown here is derived from an EMBL/GenBank/DDBJ whole genome shotgun (WGS) entry which is preliminary data.</text>
</comment>
<organism evidence="1 2">
    <name type="scientific">Trema orientale</name>
    <name type="common">Charcoal tree</name>
    <name type="synonym">Celtis orientalis</name>
    <dbReference type="NCBI Taxonomy" id="63057"/>
    <lineage>
        <taxon>Eukaryota</taxon>
        <taxon>Viridiplantae</taxon>
        <taxon>Streptophyta</taxon>
        <taxon>Embryophyta</taxon>
        <taxon>Tracheophyta</taxon>
        <taxon>Spermatophyta</taxon>
        <taxon>Magnoliopsida</taxon>
        <taxon>eudicotyledons</taxon>
        <taxon>Gunneridae</taxon>
        <taxon>Pentapetalae</taxon>
        <taxon>rosids</taxon>
        <taxon>fabids</taxon>
        <taxon>Rosales</taxon>
        <taxon>Cannabaceae</taxon>
        <taxon>Trema</taxon>
    </lineage>
</organism>